<dbReference type="InterPro" id="IPR007219">
    <property type="entry name" value="XnlR_reg_dom"/>
</dbReference>
<dbReference type="EMBL" id="ML179245">
    <property type="protein sequence ID" value="THU93573.1"/>
    <property type="molecule type" value="Genomic_DNA"/>
</dbReference>
<dbReference type="GO" id="GO:0003700">
    <property type="term" value="F:DNA-binding transcription factor activity"/>
    <property type="evidence" value="ECO:0007669"/>
    <property type="project" value="InterPro"/>
</dbReference>
<sequence length="838" mass="93723">MTDDQPGPRRMKRFQNTCEECRRRKSDSEMMPDNVCSSCLTSGTVCNRNKVYLKRGPKPRSSRAVASQPVKVIVENILAGTPSEPFDPGDKETTRRILTKLANRIQELEKELECVLATDTYFPNDLPSYTNTLTPKLVDQVDSSDSIVQPEDASNIDELSKQLSNFSFGLSTHYGESSNLMLMVATLNHRARVQGSNFPDWRMIVSHVKRPEFWNGHGWHVGCLTPDPPQSLEFPPHELMYQYIDAYFVEQEIYCPLLHRPTFEKQITDNLHHRDSAFGAVVLAVCALGAQILSSAPSRDRPGQQWFNQIRLERFVFNPKLELYHLQLYCLAIYYCNSLAAGIDLRWLLSGIAIRRSQEKGAHRRYALNSEGPSIQGELWKRAFWQLFILDSIMCTVFGRPSGTSIMDFDLDPLVDCDDEYWEAKGSTEAFTQPPGKPSTVSYWNCYLKLIEILGFAQLTIYAGIGNIEWYEKAVMELDSALNRWVDSVPDYLKWDNQRDTSVFLSQSAIIYSLYYWVQIQVHRMFIPRPGKNSGILSFPSAEICTNAARSATRVCETHITKKSLLYPYFLIPLYNSAIVLALNLVRSTHQKLHFDAARELSDILKCIELLRLYEARHVLAGRLIDTINMVMFAIYSPRLALDVLNMPTESLESATTNTDPVASSSTGSFSSAPQAPATLISSWSESMTNLPFFTSGSGEFPVDASGLALNDNVISMGSGISGSFYPVFQLSNNDVFDLGIQSTVTTDSGSFTATASNAAGSASGDFIPIPTAAAHEAMIPDTWRGPYGETEMRELEQNWDTFLASVDQLLSNGQYTGVGAPMNGNGSGLSDFDPFHF</sequence>
<dbReference type="SMART" id="SM00906">
    <property type="entry name" value="Fungal_trans"/>
    <property type="match status" value="1"/>
</dbReference>
<dbReference type="OrthoDB" id="4456959at2759"/>
<dbReference type="Pfam" id="PF04082">
    <property type="entry name" value="Fungal_trans"/>
    <property type="match status" value="1"/>
</dbReference>
<keyword evidence="5" id="KW-1185">Reference proteome</keyword>
<accession>A0A4S8LWN3</accession>
<dbReference type="GO" id="GO:0003677">
    <property type="term" value="F:DNA binding"/>
    <property type="evidence" value="ECO:0007669"/>
    <property type="project" value="InterPro"/>
</dbReference>
<dbReference type="CDD" id="cd12148">
    <property type="entry name" value="fungal_TF_MHR"/>
    <property type="match status" value="1"/>
</dbReference>
<evidence type="ECO:0000256" key="1">
    <source>
        <dbReference type="ARBA" id="ARBA00023242"/>
    </source>
</evidence>
<keyword evidence="2" id="KW-0175">Coiled coil</keyword>
<evidence type="ECO:0000256" key="2">
    <source>
        <dbReference type="SAM" id="Coils"/>
    </source>
</evidence>
<dbReference type="InterPro" id="IPR050987">
    <property type="entry name" value="AtrR-like"/>
</dbReference>
<dbReference type="AlphaFoldDB" id="A0A4S8LWN3"/>
<reference evidence="4 5" key="1">
    <citation type="journal article" date="2019" name="Nat. Ecol. Evol.">
        <title>Megaphylogeny resolves global patterns of mushroom evolution.</title>
        <authorList>
            <person name="Varga T."/>
            <person name="Krizsan K."/>
            <person name="Foldi C."/>
            <person name="Dima B."/>
            <person name="Sanchez-Garcia M."/>
            <person name="Sanchez-Ramirez S."/>
            <person name="Szollosi G.J."/>
            <person name="Szarkandi J.G."/>
            <person name="Papp V."/>
            <person name="Albert L."/>
            <person name="Andreopoulos W."/>
            <person name="Angelini C."/>
            <person name="Antonin V."/>
            <person name="Barry K.W."/>
            <person name="Bougher N.L."/>
            <person name="Buchanan P."/>
            <person name="Buyck B."/>
            <person name="Bense V."/>
            <person name="Catcheside P."/>
            <person name="Chovatia M."/>
            <person name="Cooper J."/>
            <person name="Damon W."/>
            <person name="Desjardin D."/>
            <person name="Finy P."/>
            <person name="Geml J."/>
            <person name="Haridas S."/>
            <person name="Hughes K."/>
            <person name="Justo A."/>
            <person name="Karasinski D."/>
            <person name="Kautmanova I."/>
            <person name="Kiss B."/>
            <person name="Kocsube S."/>
            <person name="Kotiranta H."/>
            <person name="LaButti K.M."/>
            <person name="Lechner B.E."/>
            <person name="Liimatainen K."/>
            <person name="Lipzen A."/>
            <person name="Lukacs Z."/>
            <person name="Mihaltcheva S."/>
            <person name="Morgado L.N."/>
            <person name="Niskanen T."/>
            <person name="Noordeloos M.E."/>
            <person name="Ohm R.A."/>
            <person name="Ortiz-Santana B."/>
            <person name="Ovrebo C."/>
            <person name="Racz N."/>
            <person name="Riley R."/>
            <person name="Savchenko A."/>
            <person name="Shiryaev A."/>
            <person name="Soop K."/>
            <person name="Spirin V."/>
            <person name="Szebenyi C."/>
            <person name="Tomsovsky M."/>
            <person name="Tulloss R.E."/>
            <person name="Uehling J."/>
            <person name="Grigoriev I.V."/>
            <person name="Vagvolgyi C."/>
            <person name="Papp T."/>
            <person name="Martin F.M."/>
            <person name="Miettinen O."/>
            <person name="Hibbett D.S."/>
            <person name="Nagy L.G."/>
        </authorList>
    </citation>
    <scope>NUCLEOTIDE SEQUENCE [LARGE SCALE GENOMIC DNA]</scope>
    <source>
        <strain evidence="4 5">CBS 962.96</strain>
    </source>
</reference>
<dbReference type="GO" id="GO:0008270">
    <property type="term" value="F:zinc ion binding"/>
    <property type="evidence" value="ECO:0007669"/>
    <property type="project" value="InterPro"/>
</dbReference>
<feature type="domain" description="Xylanolytic transcriptional activator regulatory" evidence="3">
    <location>
        <begin position="346"/>
        <end position="421"/>
    </location>
</feature>
<feature type="coiled-coil region" evidence="2">
    <location>
        <begin position="91"/>
        <end position="118"/>
    </location>
</feature>
<keyword evidence="1" id="KW-0539">Nucleus</keyword>
<name>A0A4S8LWN3_DENBC</name>
<protein>
    <recommendedName>
        <fullName evidence="3">Xylanolytic transcriptional activator regulatory domain-containing protein</fullName>
    </recommendedName>
</protein>
<organism evidence="4 5">
    <name type="scientific">Dendrothele bispora (strain CBS 962.96)</name>
    <dbReference type="NCBI Taxonomy" id="1314807"/>
    <lineage>
        <taxon>Eukaryota</taxon>
        <taxon>Fungi</taxon>
        <taxon>Dikarya</taxon>
        <taxon>Basidiomycota</taxon>
        <taxon>Agaricomycotina</taxon>
        <taxon>Agaricomycetes</taxon>
        <taxon>Agaricomycetidae</taxon>
        <taxon>Agaricales</taxon>
        <taxon>Agaricales incertae sedis</taxon>
        <taxon>Dendrothele</taxon>
    </lineage>
</organism>
<proteinExistence type="predicted"/>
<dbReference type="PANTHER" id="PTHR46910">
    <property type="entry name" value="TRANSCRIPTION FACTOR PDR1"/>
    <property type="match status" value="1"/>
</dbReference>
<dbReference type="PANTHER" id="PTHR46910:SF38">
    <property type="entry name" value="ZN(2)-C6 FUNGAL-TYPE DOMAIN-CONTAINING PROTEIN"/>
    <property type="match status" value="1"/>
</dbReference>
<evidence type="ECO:0000313" key="5">
    <source>
        <dbReference type="Proteomes" id="UP000297245"/>
    </source>
</evidence>
<dbReference type="Proteomes" id="UP000297245">
    <property type="component" value="Unassembled WGS sequence"/>
</dbReference>
<evidence type="ECO:0000259" key="3">
    <source>
        <dbReference type="SMART" id="SM00906"/>
    </source>
</evidence>
<evidence type="ECO:0000313" key="4">
    <source>
        <dbReference type="EMBL" id="THU93573.1"/>
    </source>
</evidence>
<dbReference type="GO" id="GO:0006351">
    <property type="term" value="P:DNA-templated transcription"/>
    <property type="evidence" value="ECO:0007669"/>
    <property type="project" value="InterPro"/>
</dbReference>
<gene>
    <name evidence="4" type="ORF">K435DRAFT_779779</name>
</gene>